<reference evidence="1 2" key="1">
    <citation type="submission" date="2019-02" db="EMBL/GenBank/DDBJ databases">
        <title>Deep-cultivation of Planctomycetes and their phenomic and genomic characterization uncovers novel biology.</title>
        <authorList>
            <person name="Wiegand S."/>
            <person name="Jogler M."/>
            <person name="Boedeker C."/>
            <person name="Pinto D."/>
            <person name="Vollmers J."/>
            <person name="Rivas-Marin E."/>
            <person name="Kohn T."/>
            <person name="Peeters S.H."/>
            <person name="Heuer A."/>
            <person name="Rast P."/>
            <person name="Oberbeckmann S."/>
            <person name="Bunk B."/>
            <person name="Jeske O."/>
            <person name="Meyerdierks A."/>
            <person name="Storesund J.E."/>
            <person name="Kallscheuer N."/>
            <person name="Luecker S."/>
            <person name="Lage O.M."/>
            <person name="Pohl T."/>
            <person name="Merkel B.J."/>
            <person name="Hornburger P."/>
            <person name="Mueller R.-W."/>
            <person name="Bruemmer F."/>
            <person name="Labrenz M."/>
            <person name="Spormann A.M."/>
            <person name="Op den Camp H."/>
            <person name="Overmann J."/>
            <person name="Amann R."/>
            <person name="Jetten M.S.M."/>
            <person name="Mascher T."/>
            <person name="Medema M.H."/>
            <person name="Devos D.P."/>
            <person name="Kaster A.-K."/>
            <person name="Ovreas L."/>
            <person name="Rohde M."/>
            <person name="Galperin M.Y."/>
            <person name="Jogler C."/>
        </authorList>
    </citation>
    <scope>NUCLEOTIDE SEQUENCE [LARGE SCALE GENOMIC DNA]</scope>
    <source>
        <strain evidence="1 2">Q31a</strain>
    </source>
</reference>
<gene>
    <name evidence="1" type="ORF">Q31a_55000</name>
</gene>
<keyword evidence="1" id="KW-0808">Transferase</keyword>
<protein>
    <submittedName>
        <fullName evidence="1">Sulfotransferase domain protein</fullName>
    </submittedName>
</protein>
<dbReference type="InterPro" id="IPR052736">
    <property type="entry name" value="Stf3_sulfotransferase"/>
</dbReference>
<proteinExistence type="predicted"/>
<dbReference type="InterPro" id="IPR027417">
    <property type="entry name" value="P-loop_NTPase"/>
</dbReference>
<dbReference type="EMBL" id="CP036298">
    <property type="protein sequence ID" value="QDV27113.1"/>
    <property type="molecule type" value="Genomic_DNA"/>
</dbReference>
<dbReference type="Gene3D" id="3.40.50.300">
    <property type="entry name" value="P-loop containing nucleotide triphosphate hydrolases"/>
    <property type="match status" value="1"/>
</dbReference>
<dbReference type="RefSeq" id="WP_197355649.1">
    <property type="nucleotide sequence ID" value="NZ_CP036298.1"/>
</dbReference>
<dbReference type="PANTHER" id="PTHR36451:SF1">
    <property type="entry name" value="OMEGA-HYDROXY-BETA-DIHYDROMENAQUINONE-9 SULFOTRANSFERASE STF3"/>
    <property type="match status" value="1"/>
</dbReference>
<dbReference type="SUPFAM" id="SSF52540">
    <property type="entry name" value="P-loop containing nucleoside triphosphate hydrolases"/>
    <property type="match status" value="1"/>
</dbReference>
<accession>A0A518GEU8</accession>
<dbReference type="AlphaFoldDB" id="A0A518GEU8"/>
<dbReference type="Proteomes" id="UP000318017">
    <property type="component" value="Chromosome"/>
</dbReference>
<name>A0A518GEU8_9BACT</name>
<organism evidence="1 2">
    <name type="scientific">Aureliella helgolandensis</name>
    <dbReference type="NCBI Taxonomy" id="2527968"/>
    <lineage>
        <taxon>Bacteria</taxon>
        <taxon>Pseudomonadati</taxon>
        <taxon>Planctomycetota</taxon>
        <taxon>Planctomycetia</taxon>
        <taxon>Pirellulales</taxon>
        <taxon>Pirellulaceae</taxon>
        <taxon>Aureliella</taxon>
    </lineage>
</organism>
<dbReference type="Pfam" id="PF13469">
    <property type="entry name" value="Sulfotransfer_3"/>
    <property type="match status" value="1"/>
</dbReference>
<dbReference type="KEGG" id="ahel:Q31a_55000"/>
<dbReference type="GO" id="GO:0016740">
    <property type="term" value="F:transferase activity"/>
    <property type="evidence" value="ECO:0007669"/>
    <property type="project" value="UniProtKB-KW"/>
</dbReference>
<evidence type="ECO:0000313" key="2">
    <source>
        <dbReference type="Proteomes" id="UP000318017"/>
    </source>
</evidence>
<sequence length="383" mass="44347">MTSHPTQSKTAHTSNRPTNSYPMWSPRFWHGMRTHVWWKLVSGNRFRIAPLRIPLAVGVTLFTPFNDLMAGLQWCVYGRRIRDAKVAQAPVFILGHWRSGTTLLHELLVTDTQFASPSTYQCFAPSHFLLSEWLMVTFGGFLLPKKRPMDNMEAGWQLPQEDEFALMNLGVPSPYLRIAFPNTQPQELEYLSLRNVPAEELSRWRKALQWFMRALTVRYPGKRLVMKSPPHTGRIAELAKLYPDAKFIHLTRNPRKLFLSTMRLWQSLDEVQSFQKLPSDAERKEYVSVCLQRMYESFDAGRKEVAPNRIVDVSYEELVADPHGTVKMLYEKLDLGDFSTVEPSLNARLENHASYRPNKHSIDPQLEQEILSVWGDYAAKYGY</sequence>
<dbReference type="PANTHER" id="PTHR36451">
    <property type="entry name" value="PAPS-DEPENDENT SULFOTRANSFERASE STF3"/>
    <property type="match status" value="1"/>
</dbReference>
<keyword evidence="2" id="KW-1185">Reference proteome</keyword>
<evidence type="ECO:0000313" key="1">
    <source>
        <dbReference type="EMBL" id="QDV27113.1"/>
    </source>
</evidence>